<keyword evidence="3" id="KW-1185">Reference proteome</keyword>
<organism evidence="2 3">
    <name type="scientific">Nonomuraea guangzhouensis</name>
    <dbReference type="NCBI Taxonomy" id="1291555"/>
    <lineage>
        <taxon>Bacteria</taxon>
        <taxon>Bacillati</taxon>
        <taxon>Actinomycetota</taxon>
        <taxon>Actinomycetes</taxon>
        <taxon>Streptosporangiales</taxon>
        <taxon>Streptosporangiaceae</taxon>
        <taxon>Nonomuraea</taxon>
    </lineage>
</organism>
<dbReference type="RefSeq" id="WP_219538762.1">
    <property type="nucleotide sequence ID" value="NZ_JAHKRM010000050.1"/>
</dbReference>
<accession>A0ABW4GYQ2</accession>
<comment type="caution">
    <text evidence="2">The sequence shown here is derived from an EMBL/GenBank/DDBJ whole genome shotgun (WGS) entry which is preliminary data.</text>
</comment>
<feature type="transmembrane region" description="Helical" evidence="1">
    <location>
        <begin position="142"/>
        <end position="163"/>
    </location>
</feature>
<feature type="transmembrane region" description="Helical" evidence="1">
    <location>
        <begin position="84"/>
        <end position="106"/>
    </location>
</feature>
<evidence type="ECO:0000313" key="3">
    <source>
        <dbReference type="Proteomes" id="UP001597097"/>
    </source>
</evidence>
<reference evidence="3" key="1">
    <citation type="journal article" date="2019" name="Int. J. Syst. Evol. Microbiol.">
        <title>The Global Catalogue of Microorganisms (GCM) 10K type strain sequencing project: providing services to taxonomists for standard genome sequencing and annotation.</title>
        <authorList>
            <consortium name="The Broad Institute Genomics Platform"/>
            <consortium name="The Broad Institute Genome Sequencing Center for Infectious Disease"/>
            <person name="Wu L."/>
            <person name="Ma J."/>
        </authorList>
    </citation>
    <scope>NUCLEOTIDE SEQUENCE [LARGE SCALE GENOMIC DNA]</scope>
    <source>
        <strain evidence="3">CGMCC 1.15399</strain>
    </source>
</reference>
<feature type="transmembrane region" description="Helical" evidence="1">
    <location>
        <begin position="229"/>
        <end position="251"/>
    </location>
</feature>
<gene>
    <name evidence="2" type="ORF">ACFSJ0_63500</name>
</gene>
<dbReference type="EMBL" id="JBHUCM010000087">
    <property type="protein sequence ID" value="MFD1547902.1"/>
    <property type="molecule type" value="Genomic_DNA"/>
</dbReference>
<evidence type="ECO:0008006" key="4">
    <source>
        <dbReference type="Google" id="ProtNLM"/>
    </source>
</evidence>
<keyword evidence="1" id="KW-1133">Transmembrane helix</keyword>
<feature type="transmembrane region" description="Helical" evidence="1">
    <location>
        <begin position="289"/>
        <end position="313"/>
    </location>
</feature>
<feature type="transmembrane region" description="Helical" evidence="1">
    <location>
        <begin position="201"/>
        <end position="223"/>
    </location>
</feature>
<evidence type="ECO:0000313" key="2">
    <source>
        <dbReference type="EMBL" id="MFD1547902.1"/>
    </source>
</evidence>
<feature type="transmembrane region" description="Helical" evidence="1">
    <location>
        <begin position="112"/>
        <end position="130"/>
    </location>
</feature>
<evidence type="ECO:0000256" key="1">
    <source>
        <dbReference type="SAM" id="Phobius"/>
    </source>
</evidence>
<feature type="transmembrane region" description="Helical" evidence="1">
    <location>
        <begin position="258"/>
        <end position="277"/>
    </location>
</feature>
<dbReference type="Proteomes" id="UP001597097">
    <property type="component" value="Unassembled WGS sequence"/>
</dbReference>
<sequence>MNEVNELLEQRYRTVLRLLPRSYRAEREEEMVAAFMEGGEVSDEDNPRPGWGEIASVLALSTRVRLGGAGAIPRFVVWGAAVRLVATLGLAFHAAAGAFTLTSLAFAAPGSMTQPLGVLAAALWVPAFVLMMRGHVRTAKPVALAAGAAALAELAAWQIAGGLFVPLDVVSPVLNVVVPLAALFAGFHGDVPPVRRAWPPTLLPLAAGLVLRAVVLALLAPALGKVPLLWPWLDLMGLASVVLVVAGIVCLGRRLPPYVPLALAILGTLMLPSRLSVVDNSYLSSGLDVLWASSVGQCVALVVMVVLLAVAGFRGLPAVRRGQATA</sequence>
<feature type="transmembrane region" description="Helical" evidence="1">
    <location>
        <begin position="169"/>
        <end position="189"/>
    </location>
</feature>
<protein>
    <recommendedName>
        <fullName evidence="4">Integral membrane protein</fullName>
    </recommendedName>
</protein>
<name>A0ABW4GYQ2_9ACTN</name>
<keyword evidence="1" id="KW-0812">Transmembrane</keyword>
<keyword evidence="1" id="KW-0472">Membrane</keyword>
<proteinExistence type="predicted"/>